<sequence length="69" mass="7773">MKTIYAIQNDTVDAICWRNYGRSSGVVEAVLEQNAHIANLGPLLPMGTKIFLPEIQTQQNKTQSIQLWD</sequence>
<evidence type="ECO:0000313" key="1">
    <source>
        <dbReference type="EMBL" id="ODA12429.1"/>
    </source>
</evidence>
<reference evidence="1 2" key="1">
    <citation type="submission" date="2016-07" db="EMBL/GenBank/DDBJ databases">
        <title>Acinetobacter sp. ANC 4603.</title>
        <authorList>
            <person name="Radolfova-Krizova L."/>
            <person name="Nemec A."/>
        </authorList>
    </citation>
    <scope>NUCLEOTIDE SEQUENCE [LARGE SCALE GENOMIC DNA]</scope>
    <source>
        <strain evidence="1 2">ANC 4603</strain>
    </source>
</reference>
<dbReference type="OrthoDB" id="8759063at2"/>
<keyword evidence="2" id="KW-1185">Reference proteome</keyword>
<gene>
    <name evidence="1" type="ORF">BBP83_11105</name>
</gene>
<comment type="caution">
    <text evidence="1">The sequence shown here is derived from an EMBL/GenBank/DDBJ whole genome shotgun (WGS) entry which is preliminary data.</text>
</comment>
<dbReference type="EMBL" id="MBDL01000011">
    <property type="protein sequence ID" value="ODA12429.1"/>
    <property type="molecule type" value="Genomic_DNA"/>
</dbReference>
<dbReference type="RefSeq" id="WP_068888919.1">
    <property type="nucleotide sequence ID" value="NZ_CBCRUU010000014.1"/>
</dbReference>
<evidence type="ECO:0000313" key="2">
    <source>
        <dbReference type="Proteomes" id="UP000186553"/>
    </source>
</evidence>
<protein>
    <submittedName>
        <fullName evidence="1">Phage tail protein</fullName>
    </submittedName>
</protein>
<organism evidence="1 2">
    <name type="scientific">Acinetobacter celticus</name>
    <dbReference type="NCBI Taxonomy" id="1891224"/>
    <lineage>
        <taxon>Bacteria</taxon>
        <taxon>Pseudomonadati</taxon>
        <taxon>Pseudomonadota</taxon>
        <taxon>Gammaproteobacteria</taxon>
        <taxon>Moraxellales</taxon>
        <taxon>Moraxellaceae</taxon>
        <taxon>Acinetobacter</taxon>
    </lineage>
</organism>
<name>A0A1C3CUM1_9GAMM</name>
<accession>A0A1C3CUM1</accession>
<dbReference type="Proteomes" id="UP000186553">
    <property type="component" value="Unassembled WGS sequence"/>
</dbReference>
<dbReference type="Pfam" id="PF05489">
    <property type="entry name" value="Phage_tail_X"/>
    <property type="match status" value="1"/>
</dbReference>
<dbReference type="STRING" id="1891224.BBP83_11105"/>
<dbReference type="AlphaFoldDB" id="A0A1C3CUM1"/>
<proteinExistence type="predicted"/>
<dbReference type="InterPro" id="IPR008861">
    <property type="entry name" value="GpX-like"/>
</dbReference>